<feature type="transmembrane region" description="Helical" evidence="12">
    <location>
        <begin position="136"/>
        <end position="159"/>
    </location>
</feature>
<feature type="active site" description="Phosphocysteine intermediate; for EIIB activity" evidence="11">
    <location>
        <position position="469"/>
    </location>
</feature>
<keyword evidence="2" id="KW-0813">Transport</keyword>
<dbReference type="GO" id="GO:0005886">
    <property type="term" value="C:plasma membrane"/>
    <property type="evidence" value="ECO:0007669"/>
    <property type="project" value="UniProtKB-SubCell"/>
</dbReference>
<dbReference type="EMBL" id="LWMN01000013">
    <property type="protein sequence ID" value="OAQ55573.1"/>
    <property type="molecule type" value="Genomic_DNA"/>
</dbReference>
<dbReference type="InterPro" id="IPR036878">
    <property type="entry name" value="Glu_permease_IIB"/>
</dbReference>
<feature type="transmembrane region" description="Helical" evidence="12">
    <location>
        <begin position="339"/>
        <end position="372"/>
    </location>
</feature>
<dbReference type="InterPro" id="IPR018113">
    <property type="entry name" value="PTrfase_EIIB_Cys"/>
</dbReference>
<evidence type="ECO:0000256" key="3">
    <source>
        <dbReference type="ARBA" id="ARBA00022475"/>
    </source>
</evidence>
<keyword evidence="16" id="KW-1185">Reference proteome</keyword>
<evidence type="ECO:0000259" key="13">
    <source>
        <dbReference type="PROSITE" id="PS51098"/>
    </source>
</evidence>
<comment type="caution">
    <text evidence="15">The sequence shown here is derived from an EMBL/GenBank/DDBJ whole genome shotgun (WGS) entry which is preliminary data.</text>
</comment>
<dbReference type="CDD" id="cd00212">
    <property type="entry name" value="PTS_IIB_glc"/>
    <property type="match status" value="1"/>
</dbReference>
<keyword evidence="9 12" id="KW-1133">Transmembrane helix</keyword>
<evidence type="ECO:0000256" key="1">
    <source>
        <dbReference type="ARBA" id="ARBA00004651"/>
    </source>
</evidence>
<evidence type="ECO:0000256" key="11">
    <source>
        <dbReference type="PROSITE-ProRule" id="PRU00421"/>
    </source>
</evidence>
<dbReference type="SUPFAM" id="SSF55604">
    <property type="entry name" value="Glucose permease domain IIB"/>
    <property type="match status" value="1"/>
</dbReference>
<dbReference type="InterPro" id="IPR011301">
    <property type="entry name" value="PTS_Mal/Glc-sp_IIBC_component"/>
</dbReference>
<keyword evidence="10 12" id="KW-0472">Membrane</keyword>
<dbReference type="AlphaFoldDB" id="A0A179ERX9"/>
<evidence type="ECO:0000256" key="12">
    <source>
        <dbReference type="SAM" id="Phobius"/>
    </source>
</evidence>
<keyword evidence="5" id="KW-0808">Transferase</keyword>
<organism evidence="15 16">
    <name type="scientific">Enterococcus thailandicus</name>
    <dbReference type="NCBI Taxonomy" id="417368"/>
    <lineage>
        <taxon>Bacteria</taxon>
        <taxon>Bacillati</taxon>
        <taxon>Bacillota</taxon>
        <taxon>Bacilli</taxon>
        <taxon>Lactobacillales</taxon>
        <taxon>Enterococcaceae</taxon>
        <taxon>Enterococcus</taxon>
    </lineage>
</organism>
<evidence type="ECO:0000256" key="2">
    <source>
        <dbReference type="ARBA" id="ARBA00022448"/>
    </source>
</evidence>
<feature type="domain" description="PTS EIIB type-1" evidence="13">
    <location>
        <begin position="447"/>
        <end position="528"/>
    </location>
</feature>
<dbReference type="GO" id="GO:0008982">
    <property type="term" value="F:protein-N(PI)-phosphohistidine-sugar phosphotransferase activity"/>
    <property type="evidence" value="ECO:0007669"/>
    <property type="project" value="InterPro"/>
</dbReference>
<proteinExistence type="predicted"/>
<sequence>MKKEKNMKIKFLQFIQKLGKSFMFPVSLLAFLGMFLGLGSSLASPSMIEKVPFLGNEAIHLFFQYMTTISNFAFANFPALFALSIPLGLAQKNKGVAAYSGFVGYMVMNLSTNFYLTTTNQLAPLDALTANSQKVILGIQSLDTGIIGGIIVGILAYFVHERFQHTDLPAAFSFFSGERFSPIMVTVFSALLGLLLPFIWPLVSGGIRAIGHVIQGAGIFGPFFYGIGIMLLKPFGLHHILISTIRFTDVGGTQLVNGESVSGALNIFYSQLNQGLPISPEATAFLGQAWMPSFIFALPAIALAIYVCAAKDKRKGIKGLLISAALVSIFPGISEPVEFLFLFIALPLYIFHSLMFGLAAIAVSLIGVVIGNTDGGLIDYIIFGVMQGSYTKWWLIIPLGIVWFAIYFFTFRWYILKFDVKTPGREEDEVIEGFEDLPQVFTQEKGIHDPGIILRALGGAENIVSIDNCVTRLRLQVNEMDKINEKILKKAGALGIVKISDQSLQVIIGAKVQVVKDGIEDLLVGGKG</sequence>
<evidence type="ECO:0000256" key="8">
    <source>
        <dbReference type="ARBA" id="ARBA00022777"/>
    </source>
</evidence>
<dbReference type="InterPro" id="IPR003352">
    <property type="entry name" value="PTS_EIIC"/>
</dbReference>
<dbReference type="NCBIfam" id="TIGR02004">
    <property type="entry name" value="PTS-IIBC-malX"/>
    <property type="match status" value="1"/>
</dbReference>
<reference evidence="15 16" key="1">
    <citation type="submission" date="2016-04" db="EMBL/GenBank/DDBJ databases">
        <title>Draft genome of an Enterococcus thailandicus strain isolated from bovine feces.</title>
        <authorList>
            <person name="Beukers A.G."/>
            <person name="Zaheer R."/>
            <person name="Goji N."/>
            <person name="Cook S.R."/>
            <person name="Amoako K."/>
            <person name="Chaves A.V."/>
            <person name="Ward M.P."/>
            <person name="Mcallister T.A."/>
        </authorList>
    </citation>
    <scope>NUCLEOTIDE SEQUENCE [LARGE SCALE GENOMIC DNA]</scope>
    <source>
        <strain evidence="15 16">F0711D 46</strain>
    </source>
</reference>
<dbReference type="PROSITE" id="PS01035">
    <property type="entry name" value="PTS_EIIB_TYPE_1_CYS"/>
    <property type="match status" value="1"/>
</dbReference>
<feature type="transmembrane region" description="Helical" evidence="12">
    <location>
        <begin position="59"/>
        <end position="84"/>
    </location>
</feature>
<dbReference type="GO" id="GO:0016301">
    <property type="term" value="F:kinase activity"/>
    <property type="evidence" value="ECO:0007669"/>
    <property type="project" value="UniProtKB-KW"/>
</dbReference>
<feature type="transmembrane region" description="Helical" evidence="12">
    <location>
        <begin position="393"/>
        <end position="415"/>
    </location>
</feature>
<evidence type="ECO:0000256" key="10">
    <source>
        <dbReference type="ARBA" id="ARBA00023136"/>
    </source>
</evidence>
<dbReference type="PANTHER" id="PTHR30009:SF20">
    <property type="entry name" value="PTS SYSTEM GLUCOSE-SPECIFIC EIICB COMPONENT-RELATED"/>
    <property type="match status" value="1"/>
</dbReference>
<evidence type="ECO:0000256" key="4">
    <source>
        <dbReference type="ARBA" id="ARBA00022597"/>
    </source>
</evidence>
<dbReference type="InterPro" id="IPR013013">
    <property type="entry name" value="PTS_EIIC_1"/>
</dbReference>
<feature type="transmembrane region" description="Helical" evidence="12">
    <location>
        <begin position="289"/>
        <end position="309"/>
    </location>
</feature>
<evidence type="ECO:0000259" key="14">
    <source>
        <dbReference type="PROSITE" id="PS51103"/>
    </source>
</evidence>
<gene>
    <name evidence="15" type="ORF">A6E74_08340</name>
</gene>
<feature type="domain" description="PTS EIIC type-1" evidence="14">
    <location>
        <begin position="9"/>
        <end position="427"/>
    </location>
</feature>
<evidence type="ECO:0000313" key="16">
    <source>
        <dbReference type="Proteomes" id="UP000078516"/>
    </source>
</evidence>
<dbReference type="Proteomes" id="UP000078516">
    <property type="component" value="Unassembled WGS sequence"/>
</dbReference>
<evidence type="ECO:0000256" key="9">
    <source>
        <dbReference type="ARBA" id="ARBA00022989"/>
    </source>
</evidence>
<dbReference type="InterPro" id="IPR001996">
    <property type="entry name" value="PTS_IIB_1"/>
</dbReference>
<dbReference type="PANTHER" id="PTHR30009">
    <property type="entry name" value="CYTOCHROME C-TYPE SYNTHESIS PROTEIN AND PTS TRANSMEMBRANE COMPONENT"/>
    <property type="match status" value="1"/>
</dbReference>
<keyword evidence="4" id="KW-0762">Sugar transport</keyword>
<keyword evidence="7 12" id="KW-0812">Transmembrane</keyword>
<keyword evidence="3" id="KW-1003">Cell membrane</keyword>
<comment type="subcellular location">
    <subcellularLocation>
        <location evidence="1">Cell membrane</location>
        <topology evidence="1">Multi-pass membrane protein</topology>
    </subcellularLocation>
</comment>
<evidence type="ECO:0000256" key="5">
    <source>
        <dbReference type="ARBA" id="ARBA00022679"/>
    </source>
</evidence>
<dbReference type="Pfam" id="PF02378">
    <property type="entry name" value="PTS_EIIC"/>
    <property type="match status" value="1"/>
</dbReference>
<dbReference type="PROSITE" id="PS51103">
    <property type="entry name" value="PTS_EIIC_TYPE_1"/>
    <property type="match status" value="1"/>
</dbReference>
<name>A0A179ERX9_ENTTH</name>
<evidence type="ECO:0000313" key="15">
    <source>
        <dbReference type="EMBL" id="OAQ55573.1"/>
    </source>
</evidence>
<protein>
    <submittedName>
        <fullName evidence="15">PTS maltose transporter subunit IICB</fullName>
    </submittedName>
</protein>
<evidence type="ECO:0000256" key="6">
    <source>
        <dbReference type="ARBA" id="ARBA00022683"/>
    </source>
</evidence>
<feature type="transmembrane region" description="Helical" evidence="12">
    <location>
        <begin position="209"/>
        <end position="232"/>
    </location>
</feature>
<keyword evidence="8" id="KW-0418">Kinase</keyword>
<dbReference type="PROSITE" id="PS51098">
    <property type="entry name" value="PTS_EIIB_TYPE_1"/>
    <property type="match status" value="1"/>
</dbReference>
<dbReference type="Gene3D" id="3.30.1360.60">
    <property type="entry name" value="Glucose permease domain IIB"/>
    <property type="match status" value="1"/>
</dbReference>
<dbReference type="GO" id="GO:0009401">
    <property type="term" value="P:phosphoenolpyruvate-dependent sugar phosphotransferase system"/>
    <property type="evidence" value="ECO:0007669"/>
    <property type="project" value="UniProtKB-KW"/>
</dbReference>
<keyword evidence="6" id="KW-0598">Phosphotransferase system</keyword>
<evidence type="ECO:0000256" key="7">
    <source>
        <dbReference type="ARBA" id="ARBA00022692"/>
    </source>
</evidence>
<accession>A0A179ERX9</accession>
<dbReference type="NCBIfam" id="TIGR00826">
    <property type="entry name" value="EIIB_glc"/>
    <property type="match status" value="1"/>
</dbReference>
<feature type="transmembrane region" description="Helical" evidence="12">
    <location>
        <begin position="180"/>
        <end position="203"/>
    </location>
</feature>
<dbReference type="Pfam" id="PF00367">
    <property type="entry name" value="PTS_EIIB"/>
    <property type="match status" value="1"/>
</dbReference>
<dbReference type="InterPro" id="IPR050429">
    <property type="entry name" value="PTS_Glucose_EIICBA"/>
</dbReference>
<dbReference type="GO" id="GO:0090563">
    <property type="term" value="F:protein-phosphocysteine-sugar phosphotransferase activity"/>
    <property type="evidence" value="ECO:0007669"/>
    <property type="project" value="TreeGrafter"/>
</dbReference>